<dbReference type="InterPro" id="IPR037401">
    <property type="entry name" value="SnoaL-like"/>
</dbReference>
<comment type="caution">
    <text evidence="2">The sequence shown here is derived from an EMBL/GenBank/DDBJ whole genome shotgun (WGS) entry which is preliminary data.</text>
</comment>
<dbReference type="SUPFAM" id="SSF54427">
    <property type="entry name" value="NTF2-like"/>
    <property type="match status" value="1"/>
</dbReference>
<dbReference type="EMBL" id="WHPN01000293">
    <property type="protein sequence ID" value="KAF4408004.1"/>
    <property type="molecule type" value="Genomic_DNA"/>
</dbReference>
<dbReference type="Gene3D" id="3.10.450.50">
    <property type="match status" value="1"/>
</dbReference>
<sequence>MVTIRSAPESGNAPRKEVLRDFVVALAEGDDETVAALVGEDVEGNLVGDTVLRGREAVRAWAADLPEAKEVAFGSLITHGREAGVDGTIEAADGTRYAFCHVLRFPGAARTAKVAEVRSYVLPAV</sequence>
<evidence type="ECO:0000313" key="3">
    <source>
        <dbReference type="Proteomes" id="UP000621266"/>
    </source>
</evidence>
<dbReference type="RefSeq" id="WP_170315869.1">
    <property type="nucleotide sequence ID" value="NZ_WHPN01000293.1"/>
</dbReference>
<evidence type="ECO:0000259" key="1">
    <source>
        <dbReference type="Pfam" id="PF12680"/>
    </source>
</evidence>
<evidence type="ECO:0000313" key="2">
    <source>
        <dbReference type="EMBL" id="KAF4408004.1"/>
    </source>
</evidence>
<feature type="domain" description="SnoaL-like" evidence="1">
    <location>
        <begin position="20"/>
        <end position="105"/>
    </location>
</feature>
<name>A0ABQ7FK74_9ACTN</name>
<organism evidence="2 3">
    <name type="scientific">Streptomyces lycii</name>
    <dbReference type="NCBI Taxonomy" id="2654337"/>
    <lineage>
        <taxon>Bacteria</taxon>
        <taxon>Bacillati</taxon>
        <taxon>Actinomycetota</taxon>
        <taxon>Actinomycetes</taxon>
        <taxon>Kitasatosporales</taxon>
        <taxon>Streptomycetaceae</taxon>
        <taxon>Streptomyces</taxon>
    </lineage>
</organism>
<proteinExistence type="predicted"/>
<dbReference type="Proteomes" id="UP000621266">
    <property type="component" value="Unassembled WGS sequence"/>
</dbReference>
<reference evidence="2 3" key="1">
    <citation type="submission" date="2019-10" db="EMBL/GenBank/DDBJ databases">
        <title>Streptomyces tenebrisbrunneis sp.nov., an endogenous actinomycete isolated from of Lycium ruthenicum.</title>
        <authorList>
            <person name="Ma L."/>
        </authorList>
    </citation>
    <scope>NUCLEOTIDE SEQUENCE [LARGE SCALE GENOMIC DNA]</scope>
    <source>
        <strain evidence="2 3">TRM 66187</strain>
    </source>
</reference>
<protein>
    <submittedName>
        <fullName evidence="2">SnoaL-like domain-containing protein</fullName>
    </submittedName>
</protein>
<keyword evidence="3" id="KW-1185">Reference proteome</keyword>
<gene>
    <name evidence="2" type="ORF">GCU69_16665</name>
</gene>
<accession>A0ABQ7FK74</accession>
<dbReference type="Pfam" id="PF12680">
    <property type="entry name" value="SnoaL_2"/>
    <property type="match status" value="1"/>
</dbReference>
<dbReference type="InterPro" id="IPR032710">
    <property type="entry name" value="NTF2-like_dom_sf"/>
</dbReference>